<organism evidence="2">
    <name type="scientific">mine drainage metagenome</name>
    <dbReference type="NCBI Taxonomy" id="410659"/>
    <lineage>
        <taxon>unclassified sequences</taxon>
        <taxon>metagenomes</taxon>
        <taxon>ecological metagenomes</taxon>
    </lineage>
</organism>
<gene>
    <name evidence="2" type="ORF">CARN1_1429</name>
</gene>
<evidence type="ECO:0000256" key="1">
    <source>
        <dbReference type="SAM" id="MobiDB-lite"/>
    </source>
</evidence>
<name>E6PG25_9ZZZZ</name>
<dbReference type="AlphaFoldDB" id="E6PG25"/>
<protein>
    <submittedName>
        <fullName evidence="2">Uncharacterized protein</fullName>
    </submittedName>
</protein>
<proteinExistence type="predicted"/>
<dbReference type="EMBL" id="CABL01000008">
    <property type="protein sequence ID" value="CBH75412.1"/>
    <property type="molecule type" value="Genomic_DNA"/>
</dbReference>
<feature type="region of interest" description="Disordered" evidence="1">
    <location>
        <begin position="1"/>
        <end position="110"/>
    </location>
</feature>
<reference evidence="2" key="1">
    <citation type="submission" date="2009-10" db="EMBL/GenBank/DDBJ databases">
        <title>Diversity of trophic interactions inside an arsenic-rich microbial ecosystem.</title>
        <authorList>
            <person name="Bertin P.N."/>
            <person name="Heinrich-Salmeron A."/>
            <person name="Pelletier E."/>
            <person name="Goulhen-Chollet F."/>
            <person name="Arsene-Ploetze F."/>
            <person name="Gallien S."/>
            <person name="Calteau A."/>
            <person name="Vallenet D."/>
            <person name="Casiot C."/>
            <person name="Chane-Woon-Ming B."/>
            <person name="Giloteaux L."/>
            <person name="Barakat M."/>
            <person name="Bonnefoy V."/>
            <person name="Bruneel O."/>
            <person name="Chandler M."/>
            <person name="Cleiss J."/>
            <person name="Duran R."/>
            <person name="Elbaz-Poulichet F."/>
            <person name="Fonknechten N."/>
            <person name="Lauga B."/>
            <person name="Mornico D."/>
            <person name="Ortet P."/>
            <person name="Schaeffer C."/>
            <person name="Siguier P."/>
            <person name="Alexander Thil Smith A."/>
            <person name="Van Dorsselaer A."/>
            <person name="Weissenbach J."/>
            <person name="Medigue C."/>
            <person name="Le Paslier D."/>
        </authorList>
    </citation>
    <scope>NUCLEOTIDE SEQUENCE</scope>
</reference>
<sequence length="185" mass="19997">MRPSRFNPRPAARPGESSTEQEVVAHGMFQSTPGRSAGRILSHRRPQRCERLRFNPRPAARPGESETRRNARSQQHVSIHARPLGRANHAEIGPGARIGFNPRPAARPGESARIGAGARIGEVSIHARPLGRANHAEIGEFAAKSLFQSTPGRSAGRIPARSTTCCSARIPSICANHRTRACSTL</sequence>
<accession>E6PG25</accession>
<comment type="caution">
    <text evidence="2">The sequence shown here is derived from an EMBL/GenBank/DDBJ whole genome shotgun (WGS) entry which is preliminary data.</text>
</comment>
<evidence type="ECO:0000313" key="2">
    <source>
        <dbReference type="EMBL" id="CBH75412.1"/>
    </source>
</evidence>